<evidence type="ECO:0000259" key="1">
    <source>
        <dbReference type="Pfam" id="PF06985"/>
    </source>
</evidence>
<sequence length="585" mass="66157">MRLLNVRTLKVEEFMDEKSCPTYAALSHTWGDGEVTFEQISSPAAKSMTGYAKITKCCEVASQGGFKYVWIDTCCIDKTSSAELSEAINSMYRWYKAARICYAYLSDVPSSDDPHAENSRFARSRWFTRGWTLQELIAPPLLVFYSSDWVDIGTRSSLWNEIKEITGIPYEVLMSRTPVNHFCVALRMSWAANRKTTRVEDAAYSLMGIFDVNMPTLYGEGWKAFIRLQLEIMKDTSDETIFAWMPSSFQPPSPDAWFDDKPGDYRKVQRFLEDATRGRTPRCGLLASSPADFRHSQNVTPYGDRGGRSPRSPFSMTNTGLHIKLPLAKIGNTSIYQAMLNCQVGSQSKAIAIYLYLPYHYDSTEPAQMQANMVQRYSRLLVDEAGYATDPRTAELKDIYVSSTYFLPPPPPSKSRYAAHLSIKSPPGRLYRVEDSYYNPAIIEFDPPLPRLPLLDKFKNKFLVAALLLSFQERPGCQSIVILATKLQGSAKLESSELWCIVTSPSTWPHESFLDFVKYLAHPPNWASFQAYYDEVDRASSTLPSGHVVSATIRPGELRKVRLTNSPQPELMTEDHQHLSVTFSG</sequence>
<dbReference type="AlphaFoldDB" id="A0A409Y533"/>
<dbReference type="InterPro" id="IPR010730">
    <property type="entry name" value="HET"/>
</dbReference>
<dbReference type="PANTHER" id="PTHR10622">
    <property type="entry name" value="HET DOMAIN-CONTAINING PROTEIN"/>
    <property type="match status" value="1"/>
</dbReference>
<accession>A0A409Y533</accession>
<feature type="domain" description="Heterokaryon incompatibility" evidence="1">
    <location>
        <begin position="23"/>
        <end position="111"/>
    </location>
</feature>
<protein>
    <submittedName>
        <fullName evidence="3">Uncharacterized protein</fullName>
    </submittedName>
</protein>
<dbReference type="STRING" id="231916.A0A409Y533"/>
<name>A0A409Y533_9AGAR</name>
<dbReference type="InParanoid" id="A0A409Y533"/>
<gene>
    <name evidence="3" type="ORF">CVT26_003200</name>
</gene>
<dbReference type="PANTHER" id="PTHR10622:SF10">
    <property type="entry name" value="HET DOMAIN-CONTAINING PROTEIN"/>
    <property type="match status" value="1"/>
</dbReference>
<evidence type="ECO:0000313" key="3">
    <source>
        <dbReference type="EMBL" id="PPQ98154.1"/>
    </source>
</evidence>
<feature type="domain" description="DUF8212" evidence="2">
    <location>
        <begin position="223"/>
        <end position="334"/>
    </location>
</feature>
<evidence type="ECO:0000259" key="2">
    <source>
        <dbReference type="Pfam" id="PF26640"/>
    </source>
</evidence>
<dbReference type="EMBL" id="NHYE01001141">
    <property type="protein sequence ID" value="PPQ98154.1"/>
    <property type="molecule type" value="Genomic_DNA"/>
</dbReference>
<dbReference type="OrthoDB" id="4773000at2759"/>
<dbReference type="Pfam" id="PF26640">
    <property type="entry name" value="DUF8212"/>
    <property type="match status" value="1"/>
</dbReference>
<keyword evidence="4" id="KW-1185">Reference proteome</keyword>
<dbReference type="Proteomes" id="UP000284706">
    <property type="component" value="Unassembled WGS sequence"/>
</dbReference>
<dbReference type="Pfam" id="PF06985">
    <property type="entry name" value="HET"/>
    <property type="match status" value="1"/>
</dbReference>
<reference evidence="3 4" key="1">
    <citation type="journal article" date="2018" name="Evol. Lett.">
        <title>Horizontal gene cluster transfer increased hallucinogenic mushroom diversity.</title>
        <authorList>
            <person name="Reynolds H.T."/>
            <person name="Vijayakumar V."/>
            <person name="Gluck-Thaler E."/>
            <person name="Korotkin H.B."/>
            <person name="Matheny P.B."/>
            <person name="Slot J.C."/>
        </authorList>
    </citation>
    <scope>NUCLEOTIDE SEQUENCE [LARGE SCALE GENOMIC DNA]</scope>
    <source>
        <strain evidence="3 4">SRW20</strain>
    </source>
</reference>
<organism evidence="3 4">
    <name type="scientific">Gymnopilus dilepis</name>
    <dbReference type="NCBI Taxonomy" id="231916"/>
    <lineage>
        <taxon>Eukaryota</taxon>
        <taxon>Fungi</taxon>
        <taxon>Dikarya</taxon>
        <taxon>Basidiomycota</taxon>
        <taxon>Agaricomycotina</taxon>
        <taxon>Agaricomycetes</taxon>
        <taxon>Agaricomycetidae</taxon>
        <taxon>Agaricales</taxon>
        <taxon>Agaricineae</taxon>
        <taxon>Hymenogastraceae</taxon>
        <taxon>Gymnopilus</taxon>
    </lineage>
</organism>
<evidence type="ECO:0000313" key="4">
    <source>
        <dbReference type="Proteomes" id="UP000284706"/>
    </source>
</evidence>
<dbReference type="InterPro" id="IPR058525">
    <property type="entry name" value="DUF8212"/>
</dbReference>
<comment type="caution">
    <text evidence="3">The sequence shown here is derived from an EMBL/GenBank/DDBJ whole genome shotgun (WGS) entry which is preliminary data.</text>
</comment>
<proteinExistence type="predicted"/>